<name>A0A1G5Z2K6_9HYPH</name>
<evidence type="ECO:0000256" key="1">
    <source>
        <dbReference type="SAM" id="MobiDB-lite"/>
    </source>
</evidence>
<evidence type="ECO:0000313" key="3">
    <source>
        <dbReference type="Proteomes" id="UP000198588"/>
    </source>
</evidence>
<accession>A0A1G5Z2K6</accession>
<evidence type="ECO:0000313" key="2">
    <source>
        <dbReference type="EMBL" id="SDA89088.1"/>
    </source>
</evidence>
<dbReference type="STRING" id="1165689.SAMN02927914_04122"/>
<sequence>MRYDYSALLRDDVTSTVHRAFKTAGIVNITTVAEQVRVRNLAENVALEDIEHLVLQAAQLIGAAIEFDGLGSDFPPLGDGLVEDGDEHATGPLDFPQPTSIQ</sequence>
<gene>
    <name evidence="2" type="ORF">SAMN02927914_04122</name>
</gene>
<dbReference type="EMBL" id="FMXM01000013">
    <property type="protein sequence ID" value="SDA89088.1"/>
    <property type="molecule type" value="Genomic_DNA"/>
</dbReference>
<organism evidence="2 3">
    <name type="scientific">Mesorhizobium qingshengii</name>
    <dbReference type="NCBI Taxonomy" id="1165689"/>
    <lineage>
        <taxon>Bacteria</taxon>
        <taxon>Pseudomonadati</taxon>
        <taxon>Pseudomonadota</taxon>
        <taxon>Alphaproteobacteria</taxon>
        <taxon>Hyphomicrobiales</taxon>
        <taxon>Phyllobacteriaceae</taxon>
        <taxon>Mesorhizobium</taxon>
    </lineage>
</organism>
<dbReference type="AlphaFoldDB" id="A0A1G5Z2K6"/>
<dbReference type="RefSeq" id="WP_091581345.1">
    <property type="nucleotide sequence ID" value="NZ_FMXM01000013.1"/>
</dbReference>
<dbReference type="Proteomes" id="UP000198588">
    <property type="component" value="Unassembled WGS sequence"/>
</dbReference>
<protein>
    <submittedName>
        <fullName evidence="2">Uncharacterized protein</fullName>
    </submittedName>
</protein>
<dbReference type="OrthoDB" id="8100111at2"/>
<proteinExistence type="predicted"/>
<reference evidence="2 3" key="1">
    <citation type="submission" date="2016-10" db="EMBL/GenBank/DDBJ databases">
        <authorList>
            <person name="de Groot N.N."/>
        </authorList>
    </citation>
    <scope>NUCLEOTIDE SEQUENCE [LARGE SCALE GENOMIC DNA]</scope>
    <source>
        <strain evidence="2 3">CGMCC 1.12097</strain>
    </source>
</reference>
<feature type="region of interest" description="Disordered" evidence="1">
    <location>
        <begin position="76"/>
        <end position="102"/>
    </location>
</feature>